<gene>
    <name evidence="8" type="ORF">QLQ12_10430</name>
    <name evidence="9" type="ORF">QLQ12_30260</name>
</gene>
<evidence type="ECO:0000313" key="9">
    <source>
        <dbReference type="EMBL" id="MDI6102910.1"/>
    </source>
</evidence>
<feature type="region of interest" description="Disordered" evidence="6">
    <location>
        <begin position="35"/>
        <end position="100"/>
    </location>
</feature>
<dbReference type="PANTHER" id="PTHR33794">
    <property type="entry name" value="BACILLOLYSIN"/>
    <property type="match status" value="1"/>
</dbReference>
<keyword evidence="5" id="KW-0482">Metalloprotease</keyword>
<dbReference type="PANTHER" id="PTHR33794:SF1">
    <property type="entry name" value="BACILLOLYSIN"/>
    <property type="match status" value="1"/>
</dbReference>
<dbReference type="Gene3D" id="3.10.450.490">
    <property type="match status" value="1"/>
</dbReference>
<evidence type="ECO:0000256" key="3">
    <source>
        <dbReference type="ARBA" id="ARBA00022801"/>
    </source>
</evidence>
<dbReference type="Proteomes" id="UP001241758">
    <property type="component" value="Unassembled WGS sequence"/>
</dbReference>
<keyword evidence="4" id="KW-0862">Zinc</keyword>
<dbReference type="Pfam" id="PF07504">
    <property type="entry name" value="FTP"/>
    <property type="match status" value="1"/>
</dbReference>
<keyword evidence="2" id="KW-0479">Metal-binding</keyword>
<dbReference type="RefSeq" id="WP_282758980.1">
    <property type="nucleotide sequence ID" value="NZ_JASCTH010000006.1"/>
</dbReference>
<feature type="compositionally biased region" description="Low complexity" evidence="6">
    <location>
        <begin position="50"/>
        <end position="61"/>
    </location>
</feature>
<dbReference type="EMBL" id="JASCTH010000006">
    <property type="protein sequence ID" value="MDI6099015.1"/>
    <property type="molecule type" value="Genomic_DNA"/>
</dbReference>
<evidence type="ECO:0000256" key="6">
    <source>
        <dbReference type="SAM" id="MobiDB-lite"/>
    </source>
</evidence>
<keyword evidence="10" id="KW-1185">Reference proteome</keyword>
<evidence type="ECO:0000256" key="5">
    <source>
        <dbReference type="ARBA" id="ARBA00023049"/>
    </source>
</evidence>
<name>A0ABT6WH05_9ACTN</name>
<dbReference type="InterPro" id="IPR011096">
    <property type="entry name" value="FTP_domain"/>
</dbReference>
<feature type="compositionally biased region" description="Basic and acidic residues" evidence="6">
    <location>
        <begin position="266"/>
        <end position="298"/>
    </location>
</feature>
<organism evidence="8 10">
    <name type="scientific">Actinoplanes sandaracinus</name>
    <dbReference type="NCBI Taxonomy" id="3045177"/>
    <lineage>
        <taxon>Bacteria</taxon>
        <taxon>Bacillati</taxon>
        <taxon>Actinomycetota</taxon>
        <taxon>Actinomycetes</taxon>
        <taxon>Micromonosporales</taxon>
        <taxon>Micromonosporaceae</taxon>
        <taxon>Actinoplanes</taxon>
    </lineage>
</organism>
<comment type="caution">
    <text evidence="8">The sequence shown here is derived from an EMBL/GenBank/DDBJ whole genome shotgun (WGS) entry which is preliminary data.</text>
</comment>
<sequence length="298" mass="30709">MSRRNSTRLRLAVTGVATVVTGAGVALVIAGTHGPGTSAQDSAAWKAGTSSSARPAASSSAEVPGTGATTGSGRSQPDQPDQPSPAQGRPSPKKAATQAKEIVVGDRALVRGVAAEDYQSSSALVEKDGSRHVRFDRTYRGLEVLGGDFIVHSGPDGRLRDTTLTQSATISVSTTPDVTAARAAKVAEAKFTGKEPRTTPTLVVDAGDGAPRLAWRVLVEGLDASAMTVVVDATTGAVRRAYDNERTEAGSGHGQHSGKVSRSTTRRADGTFELIDPDRGGSEVRDARGMDLDRHGGA</sequence>
<evidence type="ECO:0000256" key="2">
    <source>
        <dbReference type="ARBA" id="ARBA00022723"/>
    </source>
</evidence>
<evidence type="ECO:0000313" key="8">
    <source>
        <dbReference type="EMBL" id="MDI6099015.1"/>
    </source>
</evidence>
<evidence type="ECO:0000256" key="1">
    <source>
        <dbReference type="ARBA" id="ARBA00022670"/>
    </source>
</evidence>
<accession>A0ABT6WH05</accession>
<feature type="domain" description="FTP" evidence="7">
    <location>
        <begin position="124"/>
        <end position="159"/>
    </location>
</feature>
<dbReference type="EMBL" id="JASCTH010000022">
    <property type="protein sequence ID" value="MDI6102910.1"/>
    <property type="molecule type" value="Genomic_DNA"/>
</dbReference>
<feature type="compositionally biased region" description="Low complexity" evidence="6">
    <location>
        <begin position="75"/>
        <end position="87"/>
    </location>
</feature>
<dbReference type="InterPro" id="IPR050728">
    <property type="entry name" value="Zinc_Metalloprotease_M4"/>
</dbReference>
<reference evidence="8 10" key="1">
    <citation type="submission" date="2023-05" db="EMBL/GenBank/DDBJ databases">
        <title>Actinoplanes sp. NEAU-A12 genome sequencing.</title>
        <authorList>
            <person name="Wang Z.-S."/>
        </authorList>
    </citation>
    <scope>NUCLEOTIDE SEQUENCE [LARGE SCALE GENOMIC DNA]</scope>
    <source>
        <strain evidence="8 10">NEAU-A12</strain>
    </source>
</reference>
<evidence type="ECO:0000313" key="10">
    <source>
        <dbReference type="Proteomes" id="UP001241758"/>
    </source>
</evidence>
<evidence type="ECO:0000256" key="4">
    <source>
        <dbReference type="ARBA" id="ARBA00022833"/>
    </source>
</evidence>
<proteinExistence type="predicted"/>
<protein>
    <recommendedName>
        <fullName evidence="7">FTP domain-containing protein</fullName>
    </recommendedName>
</protein>
<feature type="region of interest" description="Disordered" evidence="6">
    <location>
        <begin position="245"/>
        <end position="298"/>
    </location>
</feature>
<evidence type="ECO:0000259" key="7">
    <source>
        <dbReference type="Pfam" id="PF07504"/>
    </source>
</evidence>
<keyword evidence="1" id="KW-0645">Protease</keyword>
<keyword evidence="3" id="KW-0378">Hydrolase</keyword>